<sequence length="586" mass="63159">MAGGLFGAKDCPPLGGSRRLPMARALLILLALLRLWTASAIPGFAWQLTGPRVTVSRGAEEAAELYDSRMAKAMAALAKLVYCGPLNGTVETILRSTREVMQEAGLRLESPRLVARPDLGAPEADFAAVARFTALSSSSSLPTRGCVVAFRGTDNEANNVENSRQRLENWESSKDQVCQGCPVCQGCRVFSGYQTIWRELRPGVLQELRGLGCARGDPVVVTGHNLGAGLATLAMYSLRSQDAYDVRPSYNFESPRVGNLAFAESFHRLFGRRVALFRITHGNDAVPHYPGGPEYVHVGNQVWYPGHDVQEYTVCANSTEDPACGNDAIDEENLCPLTEEDCKGEATVFCKVNCGFPPALGPHCVHPLAPANNFCNFAGDTTRQVKEEFERSCVWGRKALMTTPSPTSTATTTTTTSTPLPPGAVGCAEQEVSWQPLDMFGHGPSFAGSAEECQELCQQTEGCAHFTFFFAIKSCHVEDGKAYPLAHSLGVVSGPKVCSGGDVEEKFLWAPALGGSSRRRNLVFVTLASVCTMALFVLGCLGLRGPCRRPRKSAVRRAAVPTPNPAFSARGTIRYARAETKSDEPI</sequence>
<protein>
    <recommendedName>
        <fullName evidence="4">Apple domain-containing protein</fullName>
    </recommendedName>
</protein>
<dbReference type="GO" id="GO:0006508">
    <property type="term" value="P:proteolysis"/>
    <property type="evidence" value="ECO:0007669"/>
    <property type="project" value="InterPro"/>
</dbReference>
<dbReference type="Gene3D" id="3.40.50.1820">
    <property type="entry name" value="alpha/beta hydrolase"/>
    <property type="match status" value="1"/>
</dbReference>
<evidence type="ECO:0000256" key="2">
    <source>
        <dbReference type="ARBA" id="ARBA00023157"/>
    </source>
</evidence>
<dbReference type="GO" id="GO:0006629">
    <property type="term" value="P:lipid metabolic process"/>
    <property type="evidence" value="ECO:0007669"/>
    <property type="project" value="InterPro"/>
</dbReference>
<organism evidence="5">
    <name type="scientific">Alexandrium monilatum</name>
    <dbReference type="NCBI Taxonomy" id="311494"/>
    <lineage>
        <taxon>Eukaryota</taxon>
        <taxon>Sar</taxon>
        <taxon>Alveolata</taxon>
        <taxon>Dinophyceae</taxon>
        <taxon>Gonyaulacales</taxon>
        <taxon>Pyrocystaceae</taxon>
        <taxon>Alexandrium</taxon>
    </lineage>
</organism>
<dbReference type="Gene3D" id="3.50.4.10">
    <property type="entry name" value="Hepatocyte Growth Factor"/>
    <property type="match status" value="1"/>
</dbReference>
<dbReference type="SUPFAM" id="SSF53474">
    <property type="entry name" value="alpha/beta-Hydrolases"/>
    <property type="match status" value="1"/>
</dbReference>
<dbReference type="AlphaFoldDB" id="A0A7S4R7F7"/>
<dbReference type="EMBL" id="HBNR01045056">
    <property type="protein sequence ID" value="CAE4605905.1"/>
    <property type="molecule type" value="Transcribed_RNA"/>
</dbReference>
<reference evidence="5" key="1">
    <citation type="submission" date="2021-01" db="EMBL/GenBank/DDBJ databases">
        <authorList>
            <person name="Corre E."/>
            <person name="Pelletier E."/>
            <person name="Niang G."/>
            <person name="Scheremetjew M."/>
            <person name="Finn R."/>
            <person name="Kale V."/>
            <person name="Holt S."/>
            <person name="Cochrane G."/>
            <person name="Meng A."/>
            <person name="Brown T."/>
            <person name="Cohen L."/>
        </authorList>
    </citation>
    <scope>NUCLEOTIDE SEQUENCE</scope>
    <source>
        <strain evidence="5">CCMP3105</strain>
    </source>
</reference>
<keyword evidence="3" id="KW-0472">Membrane</keyword>
<keyword evidence="1" id="KW-0677">Repeat</keyword>
<feature type="transmembrane region" description="Helical" evidence="3">
    <location>
        <begin position="522"/>
        <end position="543"/>
    </location>
</feature>
<accession>A0A7S4R7F7</accession>
<evidence type="ECO:0000259" key="4">
    <source>
        <dbReference type="SMART" id="SM00223"/>
    </source>
</evidence>
<keyword evidence="3" id="KW-1133">Transmembrane helix</keyword>
<dbReference type="InterPro" id="IPR003609">
    <property type="entry name" value="Pan_app"/>
</dbReference>
<dbReference type="InterPro" id="IPR029058">
    <property type="entry name" value="AB_hydrolase_fold"/>
</dbReference>
<keyword evidence="3" id="KW-0812">Transmembrane</keyword>
<dbReference type="PANTHER" id="PTHR45856">
    <property type="entry name" value="ALPHA/BETA-HYDROLASES SUPERFAMILY PROTEIN"/>
    <property type="match status" value="1"/>
</dbReference>
<dbReference type="Pfam" id="PF01764">
    <property type="entry name" value="Lipase_3"/>
    <property type="match status" value="1"/>
</dbReference>
<evidence type="ECO:0000313" key="5">
    <source>
        <dbReference type="EMBL" id="CAE4605905.1"/>
    </source>
</evidence>
<gene>
    <name evidence="5" type="ORF">AMON00008_LOCUS31356</name>
</gene>
<dbReference type="InterPro" id="IPR000177">
    <property type="entry name" value="Apple"/>
</dbReference>
<dbReference type="CDD" id="cd01100">
    <property type="entry name" value="APPLE_Factor_XI_like"/>
    <property type="match status" value="1"/>
</dbReference>
<evidence type="ECO:0000256" key="1">
    <source>
        <dbReference type="ARBA" id="ARBA00022737"/>
    </source>
</evidence>
<dbReference type="InterPro" id="IPR002921">
    <property type="entry name" value="Fungal_lipase-type"/>
</dbReference>
<dbReference type="SMART" id="SM00223">
    <property type="entry name" value="APPLE"/>
    <property type="match status" value="1"/>
</dbReference>
<evidence type="ECO:0000256" key="3">
    <source>
        <dbReference type="SAM" id="Phobius"/>
    </source>
</evidence>
<dbReference type="Pfam" id="PF00024">
    <property type="entry name" value="PAN_1"/>
    <property type="match status" value="1"/>
</dbReference>
<dbReference type="CDD" id="cd00519">
    <property type="entry name" value="Lipase_3"/>
    <property type="match status" value="1"/>
</dbReference>
<feature type="domain" description="Apple" evidence="4">
    <location>
        <begin position="427"/>
        <end position="498"/>
    </location>
</feature>
<dbReference type="GO" id="GO:0005576">
    <property type="term" value="C:extracellular region"/>
    <property type="evidence" value="ECO:0007669"/>
    <property type="project" value="InterPro"/>
</dbReference>
<keyword evidence="2" id="KW-1015">Disulfide bond</keyword>
<proteinExistence type="predicted"/>
<dbReference type="InterPro" id="IPR051218">
    <property type="entry name" value="Sec_MonoDiacylglyc_Lipase"/>
</dbReference>
<name>A0A7S4R7F7_9DINO</name>
<dbReference type="PANTHER" id="PTHR45856:SF11">
    <property type="entry name" value="FUNGAL LIPASE-LIKE DOMAIN-CONTAINING PROTEIN"/>
    <property type="match status" value="1"/>
</dbReference>
<dbReference type="SUPFAM" id="SSF57414">
    <property type="entry name" value="Hairpin loop containing domain-like"/>
    <property type="match status" value="1"/>
</dbReference>